<keyword evidence="2" id="KW-1185">Reference proteome</keyword>
<dbReference type="EMBL" id="CP015249">
    <property type="protein sequence ID" value="ANB19489.1"/>
    <property type="molecule type" value="Genomic_DNA"/>
</dbReference>
<protein>
    <submittedName>
        <fullName evidence="1">Uncharacterized protein</fullName>
    </submittedName>
</protein>
<accession>A0A160DXN0</accession>
<evidence type="ECO:0000313" key="2">
    <source>
        <dbReference type="Proteomes" id="UP000076830"/>
    </source>
</evidence>
<gene>
    <name evidence="1" type="ORF">I596_3501</name>
</gene>
<proteinExistence type="predicted"/>
<dbReference type="Proteomes" id="UP000076830">
    <property type="component" value="Chromosome"/>
</dbReference>
<dbReference type="STRING" id="1300342.I596_3501"/>
<name>A0A160DXN0_9GAMM</name>
<dbReference type="AlphaFoldDB" id="A0A160DXN0"/>
<evidence type="ECO:0000313" key="1">
    <source>
        <dbReference type="EMBL" id="ANB19489.1"/>
    </source>
</evidence>
<reference evidence="1 2" key="1">
    <citation type="submission" date="2016-04" db="EMBL/GenBank/DDBJ databases">
        <title>Complete genome sequence of Dokdonella koreensis DS-123T.</title>
        <authorList>
            <person name="Kim J.F."/>
            <person name="Lee H."/>
            <person name="Kwak M.-J."/>
        </authorList>
    </citation>
    <scope>NUCLEOTIDE SEQUENCE [LARGE SCALE GENOMIC DNA]</scope>
    <source>
        <strain evidence="1 2">DS-123</strain>
    </source>
</reference>
<sequence length="44" mass="4797">MYAVLAVTAVAGRALLVVTCMPSLAFSARLRGERVTFLWVAKEK</sequence>
<organism evidence="1 2">
    <name type="scientific">Dokdonella koreensis DS-123</name>
    <dbReference type="NCBI Taxonomy" id="1300342"/>
    <lineage>
        <taxon>Bacteria</taxon>
        <taxon>Pseudomonadati</taxon>
        <taxon>Pseudomonadota</taxon>
        <taxon>Gammaproteobacteria</taxon>
        <taxon>Lysobacterales</taxon>
        <taxon>Rhodanobacteraceae</taxon>
        <taxon>Dokdonella</taxon>
    </lineage>
</organism>
<dbReference type="KEGG" id="dko:I596_3501"/>